<dbReference type="Proteomes" id="UP000887576">
    <property type="component" value="Unplaced"/>
</dbReference>
<protein>
    <submittedName>
        <fullName evidence="2">Uncharacterized protein</fullName>
    </submittedName>
</protein>
<sequence length="192" mass="21439">MFRIVVFFVLFLVQTSFCGPQISEIIWQTISNGNELQKDCLRPAAINQLKSWPRKASGILGINSRQKQQLAYDVLTNTFGTAYVSQGRTCARFQRRQTCDRFRVLALPFIGAEEEFDCVSKAVVDQRPQDLTPIAYHGISAVVLENNLIGNYGPVCDDGEICALFHDLDGNQISLKGNSAIENSVCFIVRKS</sequence>
<evidence type="ECO:0000313" key="2">
    <source>
        <dbReference type="WBParaSite" id="JU765_v2.g20494.t1"/>
    </source>
</evidence>
<reference evidence="2" key="1">
    <citation type="submission" date="2022-11" db="UniProtKB">
        <authorList>
            <consortium name="WormBaseParasite"/>
        </authorList>
    </citation>
    <scope>IDENTIFICATION</scope>
</reference>
<dbReference type="WBParaSite" id="JU765_v2.g20494.t1">
    <property type="protein sequence ID" value="JU765_v2.g20494.t1"/>
    <property type="gene ID" value="JU765_v2.g20494"/>
</dbReference>
<name>A0AC34QYP6_9BILA</name>
<organism evidence="1 2">
    <name type="scientific">Panagrolaimus sp. JU765</name>
    <dbReference type="NCBI Taxonomy" id="591449"/>
    <lineage>
        <taxon>Eukaryota</taxon>
        <taxon>Metazoa</taxon>
        <taxon>Ecdysozoa</taxon>
        <taxon>Nematoda</taxon>
        <taxon>Chromadorea</taxon>
        <taxon>Rhabditida</taxon>
        <taxon>Tylenchina</taxon>
        <taxon>Panagrolaimomorpha</taxon>
        <taxon>Panagrolaimoidea</taxon>
        <taxon>Panagrolaimidae</taxon>
        <taxon>Panagrolaimus</taxon>
    </lineage>
</organism>
<proteinExistence type="predicted"/>
<accession>A0AC34QYP6</accession>
<evidence type="ECO:0000313" key="1">
    <source>
        <dbReference type="Proteomes" id="UP000887576"/>
    </source>
</evidence>